<dbReference type="Proteomes" id="UP001519460">
    <property type="component" value="Unassembled WGS sequence"/>
</dbReference>
<reference evidence="2 3" key="1">
    <citation type="journal article" date="2023" name="Sci. Data">
        <title>Genome assembly of the Korean intertidal mud-creeper Batillaria attramentaria.</title>
        <authorList>
            <person name="Patra A.K."/>
            <person name="Ho P.T."/>
            <person name="Jun S."/>
            <person name="Lee S.J."/>
            <person name="Kim Y."/>
            <person name="Won Y.J."/>
        </authorList>
    </citation>
    <scope>NUCLEOTIDE SEQUENCE [LARGE SCALE GENOMIC DNA]</scope>
    <source>
        <strain evidence="2">Wonlab-2016</strain>
    </source>
</reference>
<name>A0ABD0JEK6_9CAEN</name>
<accession>A0ABD0JEK6</accession>
<gene>
    <name evidence="2" type="ORF">BaRGS_00035775</name>
</gene>
<proteinExistence type="predicted"/>
<sequence length="81" mass="9257">MLKAAKDDFENWMPEKTPLERRELGKEAGVGGRQLRETHRVEEQEQLKLIKKDLEPAAPKRAVKEEDEGQHCDQESVAFGA</sequence>
<evidence type="ECO:0000313" key="3">
    <source>
        <dbReference type="Proteomes" id="UP001519460"/>
    </source>
</evidence>
<dbReference type="AlphaFoldDB" id="A0ABD0JEK6"/>
<dbReference type="EMBL" id="JACVVK020000486">
    <property type="protein sequence ID" value="KAK7471612.1"/>
    <property type="molecule type" value="Genomic_DNA"/>
</dbReference>
<evidence type="ECO:0000256" key="1">
    <source>
        <dbReference type="SAM" id="MobiDB-lite"/>
    </source>
</evidence>
<comment type="caution">
    <text evidence="2">The sequence shown here is derived from an EMBL/GenBank/DDBJ whole genome shotgun (WGS) entry which is preliminary data.</text>
</comment>
<keyword evidence="3" id="KW-1185">Reference proteome</keyword>
<organism evidence="2 3">
    <name type="scientific">Batillaria attramentaria</name>
    <dbReference type="NCBI Taxonomy" id="370345"/>
    <lineage>
        <taxon>Eukaryota</taxon>
        <taxon>Metazoa</taxon>
        <taxon>Spiralia</taxon>
        <taxon>Lophotrochozoa</taxon>
        <taxon>Mollusca</taxon>
        <taxon>Gastropoda</taxon>
        <taxon>Caenogastropoda</taxon>
        <taxon>Sorbeoconcha</taxon>
        <taxon>Cerithioidea</taxon>
        <taxon>Batillariidae</taxon>
        <taxon>Batillaria</taxon>
    </lineage>
</organism>
<feature type="region of interest" description="Disordered" evidence="1">
    <location>
        <begin position="58"/>
        <end position="81"/>
    </location>
</feature>
<protein>
    <submittedName>
        <fullName evidence="2">Uncharacterized protein</fullName>
    </submittedName>
</protein>
<evidence type="ECO:0000313" key="2">
    <source>
        <dbReference type="EMBL" id="KAK7471612.1"/>
    </source>
</evidence>